<evidence type="ECO:0000313" key="7">
    <source>
        <dbReference type="EMBL" id="APW39790.1"/>
    </source>
</evidence>
<reference evidence="7 8" key="1">
    <citation type="submission" date="2017-01" db="EMBL/GenBank/DDBJ databases">
        <authorList>
            <person name="Mah S.A."/>
            <person name="Swanson W.J."/>
            <person name="Moy G.W."/>
            <person name="Vacquier V.D."/>
        </authorList>
    </citation>
    <scope>NUCLEOTIDE SEQUENCE [LARGE SCALE GENOMIC DNA]</scope>
    <source>
        <strain evidence="7 8">DCY110</strain>
    </source>
</reference>
<comment type="subcellular location">
    <subcellularLocation>
        <location evidence="6">Cell membrane</location>
        <topology evidence="6">Multi-pass membrane protein</topology>
    </subcellularLocation>
    <subcellularLocation>
        <location evidence="1">Membrane</location>
    </subcellularLocation>
</comment>
<evidence type="ECO:0000256" key="3">
    <source>
        <dbReference type="ARBA" id="ARBA00022692"/>
    </source>
</evidence>
<name>A0A1P8K1A5_9BURK</name>
<dbReference type="RefSeq" id="WP_076202464.1">
    <property type="nucleotide sequence ID" value="NZ_CP019236.1"/>
</dbReference>
<dbReference type="PANTHER" id="PTHR23427">
    <property type="entry name" value="SURFEIT LOCUS PROTEIN"/>
    <property type="match status" value="1"/>
</dbReference>
<accession>A0A1P8K1A5</accession>
<sequence>MTVAALLGLAATVSLGRWQLSRAAQKEALQAAIDAQNRLPAIDLSRALPGAPELVALEHRQAVARGRWLPRYTVFLDNRQMHGQPGFDVLTPLQLPGGGAVLLVQRGWVPRNFVDRTALPTIDSPAGEVEVRGRMAPPPGKLYEFGGGQGGAIRQNLDMAAFAAETGLPLLPVSLLQTGADETGGPLQRDWPAANLGVEKHYGYAFQWFGLATLIVFLYVWFQIVRRYFLPRRRQ</sequence>
<keyword evidence="3 6" id="KW-0812">Transmembrane</keyword>
<dbReference type="PANTHER" id="PTHR23427:SF2">
    <property type="entry name" value="SURFEIT LOCUS PROTEIN 1"/>
    <property type="match status" value="1"/>
</dbReference>
<evidence type="ECO:0000313" key="8">
    <source>
        <dbReference type="Proteomes" id="UP000186609"/>
    </source>
</evidence>
<evidence type="ECO:0000256" key="5">
    <source>
        <dbReference type="ARBA" id="ARBA00023136"/>
    </source>
</evidence>
<evidence type="ECO:0000256" key="6">
    <source>
        <dbReference type="RuleBase" id="RU363076"/>
    </source>
</evidence>
<dbReference type="AlphaFoldDB" id="A0A1P8K1A5"/>
<dbReference type="GO" id="GO:0005886">
    <property type="term" value="C:plasma membrane"/>
    <property type="evidence" value="ECO:0007669"/>
    <property type="project" value="UniProtKB-SubCell"/>
</dbReference>
<evidence type="ECO:0000256" key="4">
    <source>
        <dbReference type="ARBA" id="ARBA00022989"/>
    </source>
</evidence>
<dbReference type="OrthoDB" id="9789940at2"/>
<comment type="caution">
    <text evidence="6">Lacks conserved residue(s) required for the propagation of feature annotation.</text>
</comment>
<dbReference type="Proteomes" id="UP000186609">
    <property type="component" value="Chromosome"/>
</dbReference>
<proteinExistence type="inferred from homology"/>
<dbReference type="PROSITE" id="PS50895">
    <property type="entry name" value="SURF1"/>
    <property type="match status" value="1"/>
</dbReference>
<dbReference type="EMBL" id="CP019236">
    <property type="protein sequence ID" value="APW39790.1"/>
    <property type="molecule type" value="Genomic_DNA"/>
</dbReference>
<gene>
    <name evidence="7" type="ORF">RD110_23460</name>
</gene>
<organism evidence="7 8">
    <name type="scientific">Rhodoferax koreensis</name>
    <dbReference type="NCBI Taxonomy" id="1842727"/>
    <lineage>
        <taxon>Bacteria</taxon>
        <taxon>Pseudomonadati</taxon>
        <taxon>Pseudomonadota</taxon>
        <taxon>Betaproteobacteria</taxon>
        <taxon>Burkholderiales</taxon>
        <taxon>Comamonadaceae</taxon>
        <taxon>Rhodoferax</taxon>
    </lineage>
</organism>
<keyword evidence="5 6" id="KW-0472">Membrane</keyword>
<dbReference type="Pfam" id="PF02104">
    <property type="entry name" value="SURF1"/>
    <property type="match status" value="1"/>
</dbReference>
<comment type="similarity">
    <text evidence="2 6">Belongs to the SURF1 family.</text>
</comment>
<keyword evidence="8" id="KW-1185">Reference proteome</keyword>
<dbReference type="CDD" id="cd06662">
    <property type="entry name" value="SURF1"/>
    <property type="match status" value="1"/>
</dbReference>
<dbReference type="InterPro" id="IPR002994">
    <property type="entry name" value="Surf1/Shy1"/>
</dbReference>
<dbReference type="STRING" id="1842727.RD110_23460"/>
<keyword evidence="4 6" id="KW-1133">Transmembrane helix</keyword>
<protein>
    <recommendedName>
        <fullName evidence="6">SURF1-like protein</fullName>
    </recommendedName>
</protein>
<dbReference type="KEGG" id="rhy:RD110_23460"/>
<dbReference type="InterPro" id="IPR045214">
    <property type="entry name" value="Surf1/Surf4"/>
</dbReference>
<keyword evidence="6" id="KW-1003">Cell membrane</keyword>
<evidence type="ECO:0000256" key="2">
    <source>
        <dbReference type="ARBA" id="ARBA00007165"/>
    </source>
</evidence>
<feature type="transmembrane region" description="Helical" evidence="6">
    <location>
        <begin position="205"/>
        <end position="225"/>
    </location>
</feature>
<evidence type="ECO:0000256" key="1">
    <source>
        <dbReference type="ARBA" id="ARBA00004370"/>
    </source>
</evidence>